<dbReference type="AlphaFoldDB" id="A0A5J4VNE8"/>
<dbReference type="Proteomes" id="UP000324800">
    <property type="component" value="Unassembled WGS sequence"/>
</dbReference>
<reference evidence="1 2" key="1">
    <citation type="submission" date="2019-03" db="EMBL/GenBank/DDBJ databases">
        <title>Single cell metagenomics reveals metabolic interactions within the superorganism composed of flagellate Streblomastix strix and complex community of Bacteroidetes bacteria on its surface.</title>
        <authorList>
            <person name="Treitli S.C."/>
            <person name="Kolisko M."/>
            <person name="Husnik F."/>
            <person name="Keeling P."/>
            <person name="Hampl V."/>
        </authorList>
    </citation>
    <scope>NUCLEOTIDE SEQUENCE [LARGE SCALE GENOMIC DNA]</scope>
    <source>
        <strain evidence="1">ST1C</strain>
    </source>
</reference>
<name>A0A5J4VNE8_9EUKA</name>
<accession>A0A5J4VNE8</accession>
<comment type="caution">
    <text evidence="1">The sequence shown here is derived from an EMBL/GenBank/DDBJ whole genome shotgun (WGS) entry which is preliminary data.</text>
</comment>
<gene>
    <name evidence="1" type="ORF">EZS28_020297</name>
</gene>
<protein>
    <submittedName>
        <fullName evidence="1">Uncharacterized protein</fullName>
    </submittedName>
</protein>
<evidence type="ECO:0000313" key="1">
    <source>
        <dbReference type="EMBL" id="KAA6384177.1"/>
    </source>
</evidence>
<organism evidence="1 2">
    <name type="scientific">Streblomastix strix</name>
    <dbReference type="NCBI Taxonomy" id="222440"/>
    <lineage>
        <taxon>Eukaryota</taxon>
        <taxon>Metamonada</taxon>
        <taxon>Preaxostyla</taxon>
        <taxon>Oxymonadida</taxon>
        <taxon>Streblomastigidae</taxon>
        <taxon>Streblomastix</taxon>
    </lineage>
</organism>
<evidence type="ECO:0000313" key="2">
    <source>
        <dbReference type="Proteomes" id="UP000324800"/>
    </source>
</evidence>
<dbReference type="EMBL" id="SNRW01005880">
    <property type="protein sequence ID" value="KAA6384177.1"/>
    <property type="molecule type" value="Genomic_DNA"/>
</dbReference>
<sequence>MEAIAKALNPDSPLKRNMPNSIISLAREYLVKVLDLPLKVKSRDTNRRYISSLSIKPLTCLCNSQQGSIYRTKILSILLGKRILYQEFKLLKRLRKIYSEV</sequence>
<proteinExistence type="predicted"/>